<keyword evidence="3" id="KW-1185">Reference proteome</keyword>
<feature type="transmembrane region" description="Helical" evidence="1">
    <location>
        <begin position="12"/>
        <end position="33"/>
    </location>
</feature>
<accession>A0A6N9HJ28</accession>
<organism evidence="2 3">
    <name type="scientific">Pseudoduganella guangdongensis</name>
    <dbReference type="NCBI Taxonomy" id="2692179"/>
    <lineage>
        <taxon>Bacteria</taxon>
        <taxon>Pseudomonadati</taxon>
        <taxon>Pseudomonadota</taxon>
        <taxon>Betaproteobacteria</taxon>
        <taxon>Burkholderiales</taxon>
        <taxon>Oxalobacteraceae</taxon>
        <taxon>Telluria group</taxon>
        <taxon>Pseudoduganella</taxon>
    </lineage>
</organism>
<evidence type="ECO:0000256" key="1">
    <source>
        <dbReference type="SAM" id="Phobius"/>
    </source>
</evidence>
<dbReference type="AlphaFoldDB" id="A0A6N9HJ28"/>
<dbReference type="Proteomes" id="UP000448575">
    <property type="component" value="Unassembled WGS sequence"/>
</dbReference>
<dbReference type="RefSeq" id="WP_161026325.1">
    <property type="nucleotide sequence ID" value="NZ_WWCJ01000009.1"/>
</dbReference>
<comment type="caution">
    <text evidence="2">The sequence shown here is derived from an EMBL/GenBank/DDBJ whole genome shotgun (WGS) entry which is preliminary data.</text>
</comment>
<dbReference type="EMBL" id="WWCJ01000009">
    <property type="protein sequence ID" value="MYN03359.1"/>
    <property type="molecule type" value="Genomic_DNA"/>
</dbReference>
<name>A0A6N9HJ28_9BURK</name>
<evidence type="ECO:0008006" key="4">
    <source>
        <dbReference type="Google" id="ProtNLM"/>
    </source>
</evidence>
<evidence type="ECO:0000313" key="3">
    <source>
        <dbReference type="Proteomes" id="UP000448575"/>
    </source>
</evidence>
<keyword evidence="1" id="KW-1133">Transmembrane helix</keyword>
<protein>
    <recommendedName>
        <fullName evidence="4">Sel1 repeat family protein</fullName>
    </recommendedName>
</protein>
<keyword evidence="1" id="KW-0812">Transmembrane</keyword>
<reference evidence="2 3" key="1">
    <citation type="submission" date="2019-12" db="EMBL/GenBank/DDBJ databases">
        <title>Novel species isolated from a subtropical stream in China.</title>
        <authorList>
            <person name="Lu H."/>
        </authorList>
    </citation>
    <scope>NUCLEOTIDE SEQUENCE [LARGE SCALE GENOMIC DNA]</scope>
    <source>
        <strain evidence="2 3">DS3</strain>
    </source>
</reference>
<proteinExistence type="predicted"/>
<sequence>MKIPGKANPRAAAVAMAGVAVVLVLLAALAVWYKQLRVKTVSVPCAQQQAADLSPQCAAQAEAAAGRGERAAMMALTEYFQSRQPAQALRWMRAAAAAGEPRAIARVLQACGAGQPFTMDEARALLPQAPVLAALDFQLGGSCAPPDLAAARAVQPATVLAQADGAGLCKVAVRYGLLRMSREGAQLDSQGAQQMLAECERRAQAPADVRQEAQAVRQMLAREIRPVHISVD</sequence>
<evidence type="ECO:0000313" key="2">
    <source>
        <dbReference type="EMBL" id="MYN03359.1"/>
    </source>
</evidence>
<gene>
    <name evidence="2" type="ORF">GTP41_14785</name>
</gene>
<keyword evidence="1" id="KW-0472">Membrane</keyword>